<evidence type="ECO:0000313" key="5">
    <source>
        <dbReference type="EMBL" id="GAG93999.1"/>
    </source>
</evidence>
<dbReference type="EMBL" id="BART01023561">
    <property type="protein sequence ID" value="GAG93999.1"/>
    <property type="molecule type" value="Genomic_DNA"/>
</dbReference>
<comment type="cofactor">
    <cofactor evidence="1">
        <name>pyridoxal 5'-phosphate</name>
        <dbReference type="ChEBI" id="CHEBI:597326"/>
    </cofactor>
</comment>
<dbReference type="SUPFAM" id="SSF53383">
    <property type="entry name" value="PLP-dependent transferases"/>
    <property type="match status" value="1"/>
</dbReference>
<dbReference type="InterPro" id="IPR015422">
    <property type="entry name" value="PyrdxlP-dep_Trfase_small"/>
</dbReference>
<evidence type="ECO:0000256" key="3">
    <source>
        <dbReference type="ARBA" id="ARBA00022898"/>
    </source>
</evidence>
<dbReference type="AlphaFoldDB" id="X1BDK9"/>
<dbReference type="GO" id="GO:0016740">
    <property type="term" value="F:transferase activity"/>
    <property type="evidence" value="ECO:0007669"/>
    <property type="project" value="UniProtKB-KW"/>
</dbReference>
<organism evidence="5">
    <name type="scientific">marine sediment metagenome</name>
    <dbReference type="NCBI Taxonomy" id="412755"/>
    <lineage>
        <taxon>unclassified sequences</taxon>
        <taxon>metagenomes</taxon>
        <taxon>ecological metagenomes</taxon>
    </lineage>
</organism>
<keyword evidence="4" id="KW-0648">Protein biosynthesis</keyword>
<sequence length="245" mass="27276">VKRETGKLPAVVLLTHVDYIYGNLNNAATVGEICKKYGVPFLLNAAYTAGVMSIDGKKLGADIIVSSGHKSWAASAPTGILALKEELVNKMLERSKVVGDWSERKFGLKEYALLGCTVMGAPLISLMASFPHVVERVERWPQEVEQARYLVEQLERIEGTRQLGVKPKQHTLIHMESDGFYKASQTHKRRGFFLYDELKRRGIVGIQPGLTKHFKLNTYGLTKAKVEHVAKAFLEIAKDQGLAIK</sequence>
<dbReference type="Pfam" id="PF05889">
    <property type="entry name" value="SepSecS"/>
    <property type="match status" value="1"/>
</dbReference>
<dbReference type="NCBIfam" id="NF006810">
    <property type="entry name" value="PRK09331.1"/>
    <property type="match status" value="1"/>
</dbReference>
<protein>
    <recommendedName>
        <fullName evidence="6">Aminotransferase class V domain-containing protein</fullName>
    </recommendedName>
</protein>
<dbReference type="PANTHER" id="PTHR43586:SF3">
    <property type="entry name" value="O-PHOSPHO-L-SERYL-TRNA:CYS-TRNA SYNTHASE"/>
    <property type="match status" value="1"/>
</dbReference>
<evidence type="ECO:0000256" key="2">
    <source>
        <dbReference type="ARBA" id="ARBA00022679"/>
    </source>
</evidence>
<dbReference type="GO" id="GO:0006412">
    <property type="term" value="P:translation"/>
    <property type="evidence" value="ECO:0007669"/>
    <property type="project" value="UniProtKB-KW"/>
</dbReference>
<comment type="caution">
    <text evidence="5">The sequence shown here is derived from an EMBL/GenBank/DDBJ whole genome shotgun (WGS) entry which is preliminary data.</text>
</comment>
<dbReference type="InterPro" id="IPR015424">
    <property type="entry name" value="PyrdxlP-dep_Trfase"/>
</dbReference>
<dbReference type="Gene3D" id="3.40.640.10">
    <property type="entry name" value="Type I PLP-dependent aspartate aminotransferase-like (Major domain)"/>
    <property type="match status" value="1"/>
</dbReference>
<dbReference type="PANTHER" id="PTHR43586">
    <property type="entry name" value="CYSTEINE DESULFURASE"/>
    <property type="match status" value="1"/>
</dbReference>
<dbReference type="Gene3D" id="3.90.1150.10">
    <property type="entry name" value="Aspartate Aminotransferase, domain 1"/>
    <property type="match status" value="1"/>
</dbReference>
<feature type="non-terminal residue" evidence="5">
    <location>
        <position position="1"/>
    </location>
</feature>
<proteinExistence type="predicted"/>
<evidence type="ECO:0008006" key="6">
    <source>
        <dbReference type="Google" id="ProtNLM"/>
    </source>
</evidence>
<keyword evidence="3" id="KW-0663">Pyridoxal phosphate</keyword>
<name>X1BDK9_9ZZZZ</name>
<dbReference type="InterPro" id="IPR008829">
    <property type="entry name" value="SepSecS/SepCysS"/>
</dbReference>
<gene>
    <name evidence="5" type="ORF">S01H4_42825</name>
</gene>
<evidence type="ECO:0000256" key="4">
    <source>
        <dbReference type="ARBA" id="ARBA00022917"/>
    </source>
</evidence>
<keyword evidence="2" id="KW-0808">Transferase</keyword>
<evidence type="ECO:0000256" key="1">
    <source>
        <dbReference type="ARBA" id="ARBA00001933"/>
    </source>
</evidence>
<reference evidence="5" key="1">
    <citation type="journal article" date="2014" name="Front. Microbiol.">
        <title>High frequency of phylogenetically diverse reductive dehalogenase-homologous genes in deep subseafloor sedimentary metagenomes.</title>
        <authorList>
            <person name="Kawai M."/>
            <person name="Futagami T."/>
            <person name="Toyoda A."/>
            <person name="Takaki Y."/>
            <person name="Nishi S."/>
            <person name="Hori S."/>
            <person name="Arai W."/>
            <person name="Tsubouchi T."/>
            <person name="Morono Y."/>
            <person name="Uchiyama I."/>
            <person name="Ito T."/>
            <person name="Fujiyama A."/>
            <person name="Inagaki F."/>
            <person name="Takami H."/>
        </authorList>
    </citation>
    <scope>NUCLEOTIDE SEQUENCE</scope>
    <source>
        <strain evidence="5">Expedition CK06-06</strain>
    </source>
</reference>
<dbReference type="InterPro" id="IPR015421">
    <property type="entry name" value="PyrdxlP-dep_Trfase_major"/>
</dbReference>
<accession>X1BDK9</accession>